<sequence length="69" mass="7331">MNDRNKTSSMLQRTAVILAVTAASYGLQVPQPAQRWSARSAAADFPRAPAPGLGLSLNAPARPRTPDFP</sequence>
<name>A0A4Z0BZL5_9BURK</name>
<reference evidence="2 3" key="1">
    <citation type="submission" date="2019-03" db="EMBL/GenBank/DDBJ databases">
        <title>Ramlibacter rhizophilus CCTCC AB2015357, whole genome shotgun sequence.</title>
        <authorList>
            <person name="Zhang X."/>
            <person name="Feng G."/>
            <person name="Zhu H."/>
        </authorList>
    </citation>
    <scope>NUCLEOTIDE SEQUENCE [LARGE SCALE GENOMIC DNA]</scope>
    <source>
        <strain evidence="2 3">CCTCC AB2015357</strain>
    </source>
</reference>
<dbReference type="EMBL" id="SMLL01000001">
    <property type="protein sequence ID" value="TFZ04693.1"/>
    <property type="molecule type" value="Genomic_DNA"/>
</dbReference>
<proteinExistence type="predicted"/>
<protein>
    <submittedName>
        <fullName evidence="2">Uncharacterized protein</fullName>
    </submittedName>
</protein>
<comment type="caution">
    <text evidence="2">The sequence shown here is derived from an EMBL/GenBank/DDBJ whole genome shotgun (WGS) entry which is preliminary data.</text>
</comment>
<feature type="region of interest" description="Disordered" evidence="1">
    <location>
        <begin position="38"/>
        <end position="69"/>
    </location>
</feature>
<organism evidence="2 3">
    <name type="scientific">Ramlibacter rhizophilus</name>
    <dbReference type="NCBI Taxonomy" id="1781167"/>
    <lineage>
        <taxon>Bacteria</taxon>
        <taxon>Pseudomonadati</taxon>
        <taxon>Pseudomonadota</taxon>
        <taxon>Betaproteobacteria</taxon>
        <taxon>Burkholderiales</taxon>
        <taxon>Comamonadaceae</taxon>
        <taxon>Ramlibacter</taxon>
    </lineage>
</organism>
<gene>
    <name evidence="2" type="ORF">EZ242_02800</name>
</gene>
<dbReference type="OrthoDB" id="9204732at2"/>
<keyword evidence="3" id="KW-1185">Reference proteome</keyword>
<dbReference type="AlphaFoldDB" id="A0A4Z0BZL5"/>
<accession>A0A4Z0BZL5</accession>
<evidence type="ECO:0000313" key="3">
    <source>
        <dbReference type="Proteomes" id="UP000297564"/>
    </source>
</evidence>
<evidence type="ECO:0000313" key="2">
    <source>
        <dbReference type="EMBL" id="TFZ04693.1"/>
    </source>
</evidence>
<dbReference type="Proteomes" id="UP000297564">
    <property type="component" value="Unassembled WGS sequence"/>
</dbReference>
<evidence type="ECO:0000256" key="1">
    <source>
        <dbReference type="SAM" id="MobiDB-lite"/>
    </source>
</evidence>